<dbReference type="AlphaFoldDB" id="A0A0S2KEQ9"/>
<dbReference type="PROSITE" id="PS50979">
    <property type="entry name" value="BC"/>
    <property type="match status" value="1"/>
</dbReference>
<evidence type="ECO:0000256" key="1">
    <source>
        <dbReference type="ARBA" id="ARBA00001953"/>
    </source>
</evidence>
<evidence type="ECO:0000256" key="5">
    <source>
        <dbReference type="ARBA" id="ARBA00023267"/>
    </source>
</evidence>
<dbReference type="Gene3D" id="3.30.1490.20">
    <property type="entry name" value="ATP-grasp fold, A domain"/>
    <property type="match status" value="1"/>
</dbReference>
<dbReference type="Pfam" id="PF02786">
    <property type="entry name" value="CPSase_L_D2"/>
    <property type="match status" value="1"/>
</dbReference>
<dbReference type="PROSITE" id="PS50975">
    <property type="entry name" value="ATP_GRASP"/>
    <property type="match status" value="1"/>
</dbReference>
<accession>A0A0S2KEQ9</accession>
<dbReference type="Pfam" id="PF02785">
    <property type="entry name" value="Biotin_carb_C"/>
    <property type="match status" value="1"/>
</dbReference>
<evidence type="ECO:0000256" key="2">
    <source>
        <dbReference type="ARBA" id="ARBA00022598"/>
    </source>
</evidence>
<feature type="domain" description="Lipoyl-binding" evidence="8">
    <location>
        <begin position="552"/>
        <end position="633"/>
    </location>
</feature>
<dbReference type="FunFam" id="3.30.1490.20:FF:000003">
    <property type="entry name" value="acetyl-CoA carboxylase isoform X1"/>
    <property type="match status" value="1"/>
</dbReference>
<keyword evidence="2" id="KW-0436">Ligase</keyword>
<evidence type="ECO:0000256" key="6">
    <source>
        <dbReference type="PROSITE-ProRule" id="PRU00409"/>
    </source>
</evidence>
<dbReference type="RefSeq" id="WP_058021884.1">
    <property type="nucleotide sequence ID" value="NZ_CP013189.1"/>
</dbReference>
<dbReference type="KEGG" id="pspi:PS2015_1797"/>
<dbReference type="CDD" id="cd06850">
    <property type="entry name" value="biotinyl_domain"/>
    <property type="match status" value="1"/>
</dbReference>
<dbReference type="InterPro" id="IPR011761">
    <property type="entry name" value="ATP-grasp"/>
</dbReference>
<dbReference type="InterPro" id="IPR001882">
    <property type="entry name" value="Biotin_BS"/>
</dbReference>
<keyword evidence="12" id="KW-1185">Reference proteome</keyword>
<dbReference type="PANTHER" id="PTHR18866:SF33">
    <property type="entry name" value="METHYLCROTONOYL-COA CARBOXYLASE SUBUNIT ALPHA, MITOCHONDRIAL-RELATED"/>
    <property type="match status" value="1"/>
</dbReference>
<keyword evidence="3 6" id="KW-0547">Nucleotide-binding</keyword>
<evidence type="ECO:0000259" key="10">
    <source>
        <dbReference type="PROSITE" id="PS50979"/>
    </source>
</evidence>
<dbReference type="Proteomes" id="UP000065641">
    <property type="component" value="Chromosome"/>
</dbReference>
<dbReference type="SUPFAM" id="SSF51230">
    <property type="entry name" value="Single hybrid motif"/>
    <property type="match status" value="1"/>
</dbReference>
<comment type="cofactor">
    <cofactor evidence="1">
        <name>biotin</name>
        <dbReference type="ChEBI" id="CHEBI:57586"/>
    </cofactor>
</comment>
<feature type="domain" description="ATP-grasp" evidence="9">
    <location>
        <begin position="161"/>
        <end position="357"/>
    </location>
</feature>
<dbReference type="Pfam" id="PF00364">
    <property type="entry name" value="Biotin_lipoyl"/>
    <property type="match status" value="1"/>
</dbReference>
<dbReference type="SUPFAM" id="SSF51246">
    <property type="entry name" value="Rudiment single hybrid motif"/>
    <property type="match status" value="1"/>
</dbReference>
<evidence type="ECO:0000313" key="12">
    <source>
        <dbReference type="Proteomes" id="UP000065641"/>
    </source>
</evidence>
<dbReference type="Pfam" id="PF00289">
    <property type="entry name" value="Biotin_carb_N"/>
    <property type="match status" value="2"/>
</dbReference>
<dbReference type="SMART" id="SM00878">
    <property type="entry name" value="Biotin_carb_C"/>
    <property type="match status" value="1"/>
</dbReference>
<name>A0A0S2KEQ9_9GAMM</name>
<dbReference type="PATRIC" id="fig|1249552.3.peg.1805"/>
<dbReference type="InterPro" id="IPR005479">
    <property type="entry name" value="CPAse_ATP-bd"/>
</dbReference>
<dbReference type="InterPro" id="IPR011054">
    <property type="entry name" value="Rudment_hybrid_motif"/>
</dbReference>
<dbReference type="InterPro" id="IPR016185">
    <property type="entry name" value="PreATP-grasp_dom_sf"/>
</dbReference>
<evidence type="ECO:0000259" key="8">
    <source>
        <dbReference type="PROSITE" id="PS50968"/>
    </source>
</evidence>
<dbReference type="PROSITE" id="PS50968">
    <property type="entry name" value="BIOTINYL_LIPOYL"/>
    <property type="match status" value="1"/>
</dbReference>
<dbReference type="FunFam" id="2.40.50.100:FF:000003">
    <property type="entry name" value="Acetyl-CoA carboxylase biotin carboxyl carrier protein"/>
    <property type="match status" value="1"/>
</dbReference>
<dbReference type="InterPro" id="IPR011053">
    <property type="entry name" value="Single_hybrid_motif"/>
</dbReference>
<dbReference type="SUPFAM" id="SSF56059">
    <property type="entry name" value="Glutathione synthetase ATP-binding domain-like"/>
    <property type="match status" value="1"/>
</dbReference>
<keyword evidence="5" id="KW-0092">Biotin</keyword>
<reference evidence="11 12" key="1">
    <citation type="submission" date="2015-11" db="EMBL/GenBank/DDBJ databases">
        <authorList>
            <person name="Zhang Y."/>
            <person name="Guo Z."/>
        </authorList>
    </citation>
    <scope>NUCLEOTIDE SEQUENCE [LARGE SCALE GENOMIC DNA]</scope>
    <source>
        <strain evidence="11 12">KCTC 32221</strain>
    </source>
</reference>
<dbReference type="Gene3D" id="3.40.50.20">
    <property type="match status" value="1"/>
</dbReference>
<dbReference type="GO" id="GO:0046872">
    <property type="term" value="F:metal ion binding"/>
    <property type="evidence" value="ECO:0007669"/>
    <property type="project" value="InterPro"/>
</dbReference>
<evidence type="ECO:0000313" key="11">
    <source>
        <dbReference type="EMBL" id="ALO46447.1"/>
    </source>
</evidence>
<dbReference type="InterPro" id="IPR005481">
    <property type="entry name" value="BC-like_N"/>
</dbReference>
<dbReference type="InterPro" id="IPR050856">
    <property type="entry name" value="Biotin_carboxylase_complex"/>
</dbReference>
<dbReference type="InterPro" id="IPR011764">
    <property type="entry name" value="Biotin_carboxylation_dom"/>
</dbReference>
<keyword evidence="4 6" id="KW-0067">ATP-binding</keyword>
<dbReference type="Gene3D" id="3.30.470.20">
    <property type="entry name" value="ATP-grasp fold, B domain"/>
    <property type="match status" value="1"/>
</dbReference>
<evidence type="ECO:0000256" key="3">
    <source>
        <dbReference type="ARBA" id="ARBA00022741"/>
    </source>
</evidence>
<evidence type="ECO:0000256" key="7">
    <source>
        <dbReference type="SAM" id="MobiDB-lite"/>
    </source>
</evidence>
<dbReference type="GO" id="GO:0016874">
    <property type="term" value="F:ligase activity"/>
    <property type="evidence" value="ECO:0007669"/>
    <property type="project" value="UniProtKB-KW"/>
</dbReference>
<dbReference type="InterPro" id="IPR000089">
    <property type="entry name" value="Biotin_lipoyl"/>
</dbReference>
<dbReference type="Gene3D" id="2.40.50.100">
    <property type="match status" value="1"/>
</dbReference>
<sequence>MIKSLLIANRGEIACRIIRTAHRLGVRTVPVWSEVDRGALHVALGTEAVYVPRSVSACRQTTRRGEGSSGTPSLTFPPPGSLPGTKANAGDVDRLRPQNPYLDLGYLIETALAEDAEAIHPGYGFLSENAEFAQAVVDAGLIFVGPPASAIAAMGSKSQAKRLMTEAGVPLLPGYHGDDQSADTLLAEANKIGYPVLIKAVSGGGGRGMRIVEDAAQFSEALAAVKREAKAAFNDDKVLIEKYLARARHVEVQIFADNHGNCLHLHERDCSIQRRHQKLIEEAPAPGLKTATRLAMGEAAVRAAQAIGYSGAGTVEFLYQDDAFYFLEMNTRLQVEHPVTEMITGLDLVEWQLRVASGEPLPVTQDEIQRDGWSIEARINAESGAPDFLPSIGLIESLRWPRGENIRVDAGFRAGDRISMNYDSMIGKVIAHGSSRAEAVARLSEALSQLQINGIENNADYLGAILDTDAFRQGEVQTGFIMDHQAAIAAELVRRNSARMTSSATGAASAIKSANDWGHLSAWRSVSNAYSVQHHLRPLFGDGNPSAACDPVTLTGDTHAGDHHKQTRAPLPGRIISVQVSPGDTVKAGQALLIMEAMKMEHTLRAAADAVIDSVLCAEGDMVQPDQILMEFTD</sequence>
<evidence type="ECO:0000256" key="4">
    <source>
        <dbReference type="ARBA" id="ARBA00022840"/>
    </source>
</evidence>
<dbReference type="InterPro" id="IPR005482">
    <property type="entry name" value="Biotin_COase_C"/>
</dbReference>
<dbReference type="STRING" id="1249552.PS2015_1797"/>
<dbReference type="InterPro" id="IPR013815">
    <property type="entry name" value="ATP_grasp_subdomain_1"/>
</dbReference>
<gene>
    <name evidence="11" type="ORF">PS2015_1797</name>
</gene>
<dbReference type="PANTHER" id="PTHR18866">
    <property type="entry name" value="CARBOXYLASE:PYRUVATE/ACETYL-COA/PROPIONYL-COA CARBOXYLASE"/>
    <property type="match status" value="1"/>
</dbReference>
<dbReference type="GO" id="GO:0005524">
    <property type="term" value="F:ATP binding"/>
    <property type="evidence" value="ECO:0007669"/>
    <property type="project" value="UniProtKB-UniRule"/>
</dbReference>
<feature type="domain" description="Biotin carboxylation" evidence="10">
    <location>
        <begin position="1"/>
        <end position="486"/>
    </location>
</feature>
<dbReference type="EMBL" id="CP013189">
    <property type="protein sequence ID" value="ALO46447.1"/>
    <property type="molecule type" value="Genomic_DNA"/>
</dbReference>
<feature type="region of interest" description="Disordered" evidence="7">
    <location>
        <begin position="60"/>
        <end position="93"/>
    </location>
</feature>
<proteinExistence type="predicted"/>
<dbReference type="PROSITE" id="PS00867">
    <property type="entry name" value="CPSASE_2"/>
    <property type="match status" value="1"/>
</dbReference>
<dbReference type="PROSITE" id="PS00188">
    <property type="entry name" value="BIOTIN"/>
    <property type="match status" value="1"/>
</dbReference>
<organism evidence="11 12">
    <name type="scientific">Pseudohongiella spirulinae</name>
    <dbReference type="NCBI Taxonomy" id="1249552"/>
    <lineage>
        <taxon>Bacteria</taxon>
        <taxon>Pseudomonadati</taxon>
        <taxon>Pseudomonadota</taxon>
        <taxon>Gammaproteobacteria</taxon>
        <taxon>Pseudomonadales</taxon>
        <taxon>Pseudohongiellaceae</taxon>
        <taxon>Pseudohongiella</taxon>
    </lineage>
</organism>
<dbReference type="SUPFAM" id="SSF52440">
    <property type="entry name" value="PreATP-grasp domain"/>
    <property type="match status" value="2"/>
</dbReference>
<evidence type="ECO:0000259" key="9">
    <source>
        <dbReference type="PROSITE" id="PS50975"/>
    </source>
</evidence>
<protein>
    <submittedName>
        <fullName evidence="11">3-methylcrotonyl-CoA carboxylase subunit alpha</fullName>
    </submittedName>
</protein>